<comment type="caution">
    <text evidence="1">The sequence shown here is derived from an EMBL/GenBank/DDBJ whole genome shotgun (WGS) entry which is preliminary data.</text>
</comment>
<proteinExistence type="predicted"/>
<evidence type="ECO:0000313" key="2">
    <source>
        <dbReference type="Proteomes" id="UP001293254"/>
    </source>
</evidence>
<sequence>MALMSILRPAWLSMAGVPDYDGYGREVKVYVDAVGDPKIGAETQGDNVVEDDEFDIDDGVDYLDDDEYFDDNIDKGVEWAGLLEKDQEDVQQDEVIVDEDCPPLTQPEEAVLDNKKKPVRRAIFNDEVEPAVLQVPVAPIMHFHNVNPKPLTVPTPAPPPMHPSLKIRAPPPMLGHPPSFVPKPITDPIVPHSSGPIIMKDGKIFVMLSNLNTAMQSEQHKDKGKRRKN</sequence>
<reference evidence="1" key="1">
    <citation type="submission" date="2020-06" db="EMBL/GenBank/DDBJ databases">
        <authorList>
            <person name="Li T."/>
            <person name="Hu X."/>
            <person name="Zhang T."/>
            <person name="Song X."/>
            <person name="Zhang H."/>
            <person name="Dai N."/>
            <person name="Sheng W."/>
            <person name="Hou X."/>
            <person name="Wei L."/>
        </authorList>
    </citation>
    <scope>NUCLEOTIDE SEQUENCE</scope>
    <source>
        <strain evidence="1">3651</strain>
        <tissue evidence="1">Leaf</tissue>
    </source>
</reference>
<dbReference type="AlphaFoldDB" id="A0AAE1Y8M0"/>
<keyword evidence="2" id="KW-1185">Reference proteome</keyword>
<dbReference type="EMBL" id="JACGWO010000006">
    <property type="protein sequence ID" value="KAK4425367.1"/>
    <property type="molecule type" value="Genomic_DNA"/>
</dbReference>
<organism evidence="1 2">
    <name type="scientific">Sesamum alatum</name>
    <dbReference type="NCBI Taxonomy" id="300844"/>
    <lineage>
        <taxon>Eukaryota</taxon>
        <taxon>Viridiplantae</taxon>
        <taxon>Streptophyta</taxon>
        <taxon>Embryophyta</taxon>
        <taxon>Tracheophyta</taxon>
        <taxon>Spermatophyta</taxon>
        <taxon>Magnoliopsida</taxon>
        <taxon>eudicotyledons</taxon>
        <taxon>Gunneridae</taxon>
        <taxon>Pentapetalae</taxon>
        <taxon>asterids</taxon>
        <taxon>lamiids</taxon>
        <taxon>Lamiales</taxon>
        <taxon>Pedaliaceae</taxon>
        <taxon>Sesamum</taxon>
    </lineage>
</organism>
<accession>A0AAE1Y8M0</accession>
<gene>
    <name evidence="1" type="ORF">Salat_1730700</name>
</gene>
<reference evidence="1" key="2">
    <citation type="journal article" date="2024" name="Plant">
        <title>Genomic evolution and insights into agronomic trait innovations of Sesamum species.</title>
        <authorList>
            <person name="Miao H."/>
            <person name="Wang L."/>
            <person name="Qu L."/>
            <person name="Liu H."/>
            <person name="Sun Y."/>
            <person name="Le M."/>
            <person name="Wang Q."/>
            <person name="Wei S."/>
            <person name="Zheng Y."/>
            <person name="Lin W."/>
            <person name="Duan Y."/>
            <person name="Cao H."/>
            <person name="Xiong S."/>
            <person name="Wang X."/>
            <person name="Wei L."/>
            <person name="Li C."/>
            <person name="Ma Q."/>
            <person name="Ju M."/>
            <person name="Zhao R."/>
            <person name="Li G."/>
            <person name="Mu C."/>
            <person name="Tian Q."/>
            <person name="Mei H."/>
            <person name="Zhang T."/>
            <person name="Gao T."/>
            <person name="Zhang H."/>
        </authorList>
    </citation>
    <scope>NUCLEOTIDE SEQUENCE</scope>
    <source>
        <strain evidence="1">3651</strain>
    </source>
</reference>
<name>A0AAE1Y8M0_9LAMI</name>
<protein>
    <submittedName>
        <fullName evidence="1">Uncharacterized protein</fullName>
    </submittedName>
</protein>
<evidence type="ECO:0000313" key="1">
    <source>
        <dbReference type="EMBL" id="KAK4425367.1"/>
    </source>
</evidence>
<dbReference type="Proteomes" id="UP001293254">
    <property type="component" value="Unassembled WGS sequence"/>
</dbReference>